<dbReference type="InterPro" id="IPR009016">
    <property type="entry name" value="Fe_hydrogenase"/>
</dbReference>
<organism evidence="3">
    <name type="scientific">Mucochytrium quahogii</name>
    <dbReference type="NCBI Taxonomy" id="96639"/>
    <lineage>
        <taxon>Eukaryota</taxon>
        <taxon>Sar</taxon>
        <taxon>Stramenopiles</taxon>
        <taxon>Bigyra</taxon>
        <taxon>Labyrinthulomycetes</taxon>
        <taxon>Thraustochytrida</taxon>
        <taxon>Thraustochytriidae</taxon>
        <taxon>Mucochytrium</taxon>
    </lineage>
</organism>
<protein>
    <recommendedName>
        <fullName evidence="2">Iron hydrogenase small subunit domain-containing protein</fullName>
    </recommendedName>
</protein>
<evidence type="ECO:0000256" key="1">
    <source>
        <dbReference type="ARBA" id="ARBA00006596"/>
    </source>
</evidence>
<dbReference type="SUPFAM" id="SSF53920">
    <property type="entry name" value="Fe-only hydrogenase"/>
    <property type="match status" value="1"/>
</dbReference>
<sequence>MSGFASSVLLGDLNDFIAPSQSCVNPIFAKPAKDGAAGEELGMPKIGLAIENDMDVGMSVEAFQAPPDLIKTSEQKTAKVSLSDCLACSGCVTSAETVLIEQQSRSEFERVAASGENDLVIVTLSTQSRASLAVHFKMEVPDLTSRLEAVLKSKGVDFVLDASVAGDIALLETANEFLFRYKNDSKENKLWETPTYSASVNSKSMELNPNKPNMSLVQHDGKVERKAKMPMLSSACPGWICFAEKSNPEVLPYISTVKSPQQIAGSLVKWYVSKLTGVPVNRIYHTTIMPCADKKLEASRRDFLDAETGTNDVDCVLTTIEACEMVEDYVADGDSEMMDTLQRNVKIPHQLEALNRVSMEGSQVIGASPSGGGSGGYLDFVYRVAARELFNISVPDGSLDWKVGRNADIHTVDLVVGDKTVLKFAAAYGFRNIQQIVRQIKRGKCPYDFVEIMACPGGCLNGGGQIRAEQPGVKQSNALLGKKRLEELEVVFRQRRVRYPQDNSVVHHLYREWINGDPYSDVARSILHTHLHAVPKLENGLLQKW</sequence>
<proteinExistence type="inferred from homology"/>
<dbReference type="InterPro" id="IPR050340">
    <property type="entry name" value="Cytosolic_Fe-S_CAF"/>
</dbReference>
<dbReference type="PANTHER" id="PTHR11615">
    <property type="entry name" value="NITRATE, FORMATE, IRON DEHYDROGENASE"/>
    <property type="match status" value="1"/>
</dbReference>
<dbReference type="InterPro" id="IPR004108">
    <property type="entry name" value="Fe_hydrogenase_lsu_C"/>
</dbReference>
<name>A0A7S2RY19_9STRA</name>
<accession>A0A7S2RY19</accession>
<comment type="similarity">
    <text evidence="1">Belongs to the NARF family.</text>
</comment>
<dbReference type="SMART" id="SM00902">
    <property type="entry name" value="Fe_hyd_SSU"/>
    <property type="match status" value="1"/>
</dbReference>
<feature type="domain" description="Iron hydrogenase small subunit" evidence="2">
    <location>
        <begin position="478"/>
        <end position="535"/>
    </location>
</feature>
<dbReference type="Pfam" id="PF02906">
    <property type="entry name" value="Fe_hyd_lg_C"/>
    <property type="match status" value="2"/>
</dbReference>
<dbReference type="InterPro" id="IPR003149">
    <property type="entry name" value="Fe_hydrogenase_ssu"/>
</dbReference>
<evidence type="ECO:0000313" key="3">
    <source>
        <dbReference type="EMBL" id="CAD9684030.1"/>
    </source>
</evidence>
<dbReference type="Gene3D" id="3.40.50.1780">
    <property type="match status" value="2"/>
</dbReference>
<evidence type="ECO:0000259" key="2">
    <source>
        <dbReference type="SMART" id="SM00902"/>
    </source>
</evidence>
<dbReference type="EMBL" id="HBHK01013186">
    <property type="protein sequence ID" value="CAD9684030.1"/>
    <property type="molecule type" value="Transcribed_RNA"/>
</dbReference>
<dbReference type="Pfam" id="PF02256">
    <property type="entry name" value="Fe_hyd_SSU"/>
    <property type="match status" value="1"/>
</dbReference>
<gene>
    <name evidence="3" type="ORF">QSP1433_LOCUS8287</name>
</gene>
<reference evidence="3" key="1">
    <citation type="submission" date="2021-01" db="EMBL/GenBank/DDBJ databases">
        <authorList>
            <person name="Corre E."/>
            <person name="Pelletier E."/>
            <person name="Niang G."/>
            <person name="Scheremetjew M."/>
            <person name="Finn R."/>
            <person name="Kale V."/>
            <person name="Holt S."/>
            <person name="Cochrane G."/>
            <person name="Meng A."/>
            <person name="Brown T."/>
            <person name="Cohen L."/>
        </authorList>
    </citation>
    <scope>NUCLEOTIDE SEQUENCE</scope>
    <source>
        <strain evidence="3">NY070348D</strain>
    </source>
</reference>
<dbReference type="AlphaFoldDB" id="A0A7S2RY19"/>
<dbReference type="Gene3D" id="3.40.950.10">
    <property type="entry name" value="Fe-only Hydrogenase (Larger Subunit), Chain L, domain 3"/>
    <property type="match status" value="1"/>
</dbReference>